<sequence>MNPRGFPSSAYSRAHAREHAPNLRRLRGLGACLANATGVLAFRRLDANPRLADLVVVLALAVAALVAFAHVVDRSLSRVAPDLHAAIADVPRVASERVSAAIVPSVEYSTLRQHWNTGLSAAAWKVERLAHALDPKSWKDHGPLRDEYGHLTFDAQCQALMRDGIDPGWPLARPSDAPDGMDGSPFADAKALCDYMNALPEKLKVYTFALPSKLERRYQLARLAPTFNRAYDVEAHVIGALGKPPFATTHVGEATAFLFPNRPYLDRVADYPDNGRNAVKASLAVVVEHAKATEPWAWEKSEKQGGCSRVFVNAHDQGTEALFSEGFRGDKLATRTVAVVATADTTTWENVNLTLDVNRTLDSPFSREKDVSMVCSLSFHLPADAIHLGAIAPLPTPGTGGERRQRNATTTTTTTERLENEDDRPISLAFRGNSRGFLRQRVIPALRSLNRTDWDLDSDGATTPSGYMKLLARSKFCLHVRGTRVYAPRLVEAMLFGCVPVIIADGYDLPLSWFLDWDAFSVRMTEREGVNATRAAEIVDAADWREKHEALRRVVGFFMYHDPPVFGDALWATAAGIERQISRGRACENATARVL</sequence>
<keyword evidence="5" id="KW-0812">Transmembrane</keyword>
<dbReference type="InterPro" id="IPR040911">
    <property type="entry name" value="Exostosin_GT47"/>
</dbReference>
<feature type="domain" description="Exostosin GT47" evidence="6">
    <location>
        <begin position="201"/>
        <end position="531"/>
    </location>
</feature>
<organism evidence="8">
    <name type="scientific">Micromonas pusilla (strain CCMP1545)</name>
    <name type="common">Picoplanktonic green alga</name>
    <dbReference type="NCBI Taxonomy" id="564608"/>
    <lineage>
        <taxon>Eukaryota</taxon>
        <taxon>Viridiplantae</taxon>
        <taxon>Chlorophyta</taxon>
        <taxon>Mamiellophyceae</taxon>
        <taxon>Mamiellales</taxon>
        <taxon>Mamiellaceae</taxon>
        <taxon>Micromonas</taxon>
    </lineage>
</organism>
<dbReference type="GeneID" id="9680455"/>
<keyword evidence="5" id="KW-0472">Membrane</keyword>
<proteinExistence type="inferred from homology"/>
<comment type="similarity">
    <text evidence="2">Belongs to the glycosyltransferase 47 family.</text>
</comment>
<evidence type="ECO:0000256" key="2">
    <source>
        <dbReference type="ARBA" id="ARBA00010271"/>
    </source>
</evidence>
<dbReference type="EMBL" id="GG663735">
    <property type="protein sequence ID" value="EEH60578.1"/>
    <property type="molecule type" value="Genomic_DNA"/>
</dbReference>
<dbReference type="GO" id="GO:0000139">
    <property type="term" value="C:Golgi membrane"/>
    <property type="evidence" value="ECO:0007669"/>
    <property type="project" value="UniProtKB-SubCell"/>
</dbReference>
<dbReference type="GO" id="GO:0016757">
    <property type="term" value="F:glycosyltransferase activity"/>
    <property type="evidence" value="ECO:0007669"/>
    <property type="project" value="InterPro"/>
</dbReference>
<feature type="region of interest" description="Disordered" evidence="4">
    <location>
        <begin position="392"/>
        <end position="422"/>
    </location>
</feature>
<evidence type="ECO:0000313" key="7">
    <source>
        <dbReference type="EMBL" id="EEH60578.1"/>
    </source>
</evidence>
<comment type="subcellular location">
    <subcellularLocation>
        <location evidence="1">Golgi apparatus membrane</location>
        <topology evidence="1">Single-pass type II membrane protein</topology>
    </subcellularLocation>
</comment>
<evidence type="ECO:0000313" key="8">
    <source>
        <dbReference type="Proteomes" id="UP000001876"/>
    </source>
</evidence>
<feature type="transmembrane region" description="Helical" evidence="5">
    <location>
        <begin position="51"/>
        <end position="72"/>
    </location>
</feature>
<dbReference type="OrthoDB" id="1924787at2759"/>
<gene>
    <name evidence="7" type="ORF">MICPUCDRAFT_70776</name>
</gene>
<evidence type="ECO:0000256" key="4">
    <source>
        <dbReference type="SAM" id="MobiDB-lite"/>
    </source>
</evidence>
<dbReference type="OMA" id="WLFDWSK"/>
<name>C1MGI1_MICPC</name>
<keyword evidence="7" id="KW-0808">Transferase</keyword>
<evidence type="ECO:0000256" key="5">
    <source>
        <dbReference type="SAM" id="Phobius"/>
    </source>
</evidence>
<dbReference type="PANTHER" id="PTHR11062">
    <property type="entry name" value="EXOSTOSIN HEPARAN SULFATE GLYCOSYLTRANSFERASE -RELATED"/>
    <property type="match status" value="1"/>
</dbReference>
<keyword evidence="5" id="KW-1133">Transmembrane helix</keyword>
<keyword evidence="8" id="KW-1185">Reference proteome</keyword>
<evidence type="ECO:0000259" key="6">
    <source>
        <dbReference type="Pfam" id="PF03016"/>
    </source>
</evidence>
<dbReference type="KEGG" id="mpp:MICPUCDRAFT_70776"/>
<keyword evidence="3" id="KW-0333">Golgi apparatus</keyword>
<dbReference type="RefSeq" id="XP_003055326.1">
    <property type="nucleotide sequence ID" value="XM_003055280.1"/>
</dbReference>
<reference evidence="7 8" key="1">
    <citation type="journal article" date="2009" name="Science">
        <title>Green evolution and dynamic adaptations revealed by genomes of the marine picoeukaryotes Micromonas.</title>
        <authorList>
            <person name="Worden A.Z."/>
            <person name="Lee J.H."/>
            <person name="Mock T."/>
            <person name="Rouze P."/>
            <person name="Simmons M.P."/>
            <person name="Aerts A.L."/>
            <person name="Allen A.E."/>
            <person name="Cuvelier M.L."/>
            <person name="Derelle E."/>
            <person name="Everett M.V."/>
            <person name="Foulon E."/>
            <person name="Grimwood J."/>
            <person name="Gundlach H."/>
            <person name="Henrissat B."/>
            <person name="Napoli C."/>
            <person name="McDonald S.M."/>
            <person name="Parker M.S."/>
            <person name="Rombauts S."/>
            <person name="Salamov A."/>
            <person name="Von Dassow P."/>
            <person name="Badger J.H."/>
            <person name="Coutinho P.M."/>
            <person name="Demir E."/>
            <person name="Dubchak I."/>
            <person name="Gentemann C."/>
            <person name="Eikrem W."/>
            <person name="Gready J.E."/>
            <person name="John U."/>
            <person name="Lanier W."/>
            <person name="Lindquist E.A."/>
            <person name="Lucas S."/>
            <person name="Mayer K.F."/>
            <person name="Moreau H."/>
            <person name="Not F."/>
            <person name="Otillar R."/>
            <person name="Panaud O."/>
            <person name="Pangilinan J."/>
            <person name="Paulsen I."/>
            <person name="Piegu B."/>
            <person name="Poliakov A."/>
            <person name="Robbens S."/>
            <person name="Schmutz J."/>
            <person name="Toulza E."/>
            <person name="Wyss T."/>
            <person name="Zelensky A."/>
            <person name="Zhou K."/>
            <person name="Armbrust E.V."/>
            <person name="Bhattacharya D."/>
            <person name="Goodenough U.W."/>
            <person name="Van de Peer Y."/>
            <person name="Grigoriev I.V."/>
        </authorList>
    </citation>
    <scope>NUCLEOTIDE SEQUENCE [LARGE SCALE GENOMIC DNA]</scope>
    <source>
        <strain evidence="7 8">CCMP1545</strain>
    </source>
</reference>
<dbReference type="Pfam" id="PF03016">
    <property type="entry name" value="Exostosin_GT47"/>
    <property type="match status" value="1"/>
</dbReference>
<accession>C1MGI1</accession>
<dbReference type="PANTHER" id="PTHR11062:SF281">
    <property type="entry name" value="EXOSTOSIN-LIKE 2"/>
    <property type="match status" value="1"/>
</dbReference>
<dbReference type="InterPro" id="IPR004263">
    <property type="entry name" value="Exostosin"/>
</dbReference>
<dbReference type="Proteomes" id="UP000001876">
    <property type="component" value="Unassembled WGS sequence"/>
</dbReference>
<protein>
    <submittedName>
        <fullName evidence="7">Glycosyltransferase family 47 protein</fullName>
    </submittedName>
</protein>
<dbReference type="eggNOG" id="KOG1021">
    <property type="taxonomic scope" value="Eukaryota"/>
</dbReference>
<evidence type="ECO:0000256" key="1">
    <source>
        <dbReference type="ARBA" id="ARBA00004323"/>
    </source>
</evidence>
<evidence type="ECO:0000256" key="3">
    <source>
        <dbReference type="ARBA" id="ARBA00023034"/>
    </source>
</evidence>
<dbReference type="AlphaFoldDB" id="C1MGI1"/>